<organism evidence="2 3">
    <name type="scientific">Aphanomyces euteiches</name>
    <dbReference type="NCBI Taxonomy" id="100861"/>
    <lineage>
        <taxon>Eukaryota</taxon>
        <taxon>Sar</taxon>
        <taxon>Stramenopiles</taxon>
        <taxon>Oomycota</taxon>
        <taxon>Saprolegniomycetes</taxon>
        <taxon>Saprolegniales</taxon>
        <taxon>Verrucalvaceae</taxon>
        <taxon>Aphanomyces</taxon>
    </lineage>
</organism>
<reference evidence="2 3" key="1">
    <citation type="submission" date="2019-07" db="EMBL/GenBank/DDBJ databases">
        <title>Genomics analysis of Aphanomyces spp. identifies a new class of oomycete effector associated with host adaptation.</title>
        <authorList>
            <person name="Gaulin E."/>
        </authorList>
    </citation>
    <scope>NUCLEOTIDE SEQUENCE [LARGE SCALE GENOMIC DNA]</scope>
    <source>
        <strain evidence="2 3">ATCC 201684</strain>
    </source>
</reference>
<dbReference type="EMBL" id="VJMJ01000320">
    <property type="protein sequence ID" value="KAF0722881.1"/>
    <property type="molecule type" value="Genomic_DNA"/>
</dbReference>
<dbReference type="InterPro" id="IPR039875">
    <property type="entry name" value="LENG1-like"/>
</dbReference>
<sequence>MGGGGLRILGHKKWHVWTRENIEKVRRDERLHEEKTKKETREKRQRDLDSRVEILKRQGKNGENQEDPPSTEAIPVPSELNHINFFKDAEEYHMKKLTESAVPKAMPEEGIALGGVLNPAYKHKRHKKSSSSSQPWYASANEEGDEVDHKREAYADPMSDVLAHPTPFLPTKDKTKHIDFAGERVVSTRDESPESGKADKKKRKKEKKKKKEKDSLMDRLRAERRAREEAERARSRKLR</sequence>
<name>A0A6G0W706_9STRA</name>
<proteinExistence type="predicted"/>
<feature type="compositionally biased region" description="Basic residues" evidence="1">
    <location>
        <begin position="199"/>
        <end position="211"/>
    </location>
</feature>
<evidence type="ECO:0000256" key="1">
    <source>
        <dbReference type="SAM" id="MobiDB-lite"/>
    </source>
</evidence>
<dbReference type="Proteomes" id="UP000481153">
    <property type="component" value="Unassembled WGS sequence"/>
</dbReference>
<dbReference type="VEuPathDB" id="FungiDB:AeMF1_005309"/>
<gene>
    <name evidence="2" type="ORF">Ae201684_018112</name>
</gene>
<feature type="compositionally biased region" description="Basic and acidic residues" evidence="1">
    <location>
        <begin position="212"/>
        <end position="233"/>
    </location>
</feature>
<comment type="caution">
    <text evidence="2">The sequence shown here is derived from an EMBL/GenBank/DDBJ whole genome shotgun (WGS) entry which is preliminary data.</text>
</comment>
<evidence type="ECO:0008006" key="4">
    <source>
        <dbReference type="Google" id="ProtNLM"/>
    </source>
</evidence>
<accession>A0A6G0W706</accession>
<feature type="region of interest" description="Disordered" evidence="1">
    <location>
        <begin position="122"/>
        <end position="239"/>
    </location>
</feature>
<evidence type="ECO:0000313" key="3">
    <source>
        <dbReference type="Proteomes" id="UP000481153"/>
    </source>
</evidence>
<feature type="compositionally biased region" description="Basic and acidic residues" evidence="1">
    <location>
        <begin position="26"/>
        <end position="56"/>
    </location>
</feature>
<dbReference type="AlphaFoldDB" id="A0A6G0W706"/>
<feature type="region of interest" description="Disordered" evidence="1">
    <location>
        <begin position="26"/>
        <end position="77"/>
    </location>
</feature>
<protein>
    <recommendedName>
        <fullName evidence="4">CBF1-interacting co-repressor CIR N-terminal domain-containing protein</fullName>
    </recommendedName>
</protein>
<feature type="compositionally biased region" description="Basic and acidic residues" evidence="1">
    <location>
        <begin position="171"/>
        <end position="198"/>
    </location>
</feature>
<dbReference type="PANTHER" id="PTHR22093">
    <property type="entry name" value="LEUKOCYTE RECEPTOR CLUSTER LRC MEMBER 1"/>
    <property type="match status" value="1"/>
</dbReference>
<evidence type="ECO:0000313" key="2">
    <source>
        <dbReference type="EMBL" id="KAF0722881.1"/>
    </source>
</evidence>
<keyword evidence="3" id="KW-1185">Reference proteome</keyword>
<dbReference type="PANTHER" id="PTHR22093:SF0">
    <property type="entry name" value="LEUKOCYTE RECEPTOR CLUSTER MEMBER 1"/>
    <property type="match status" value="1"/>
</dbReference>